<evidence type="ECO:0000256" key="8">
    <source>
        <dbReference type="ARBA" id="ARBA00047469"/>
    </source>
</evidence>
<dbReference type="CDD" id="cd07958">
    <property type="entry name" value="Anticodon_Ia_Leu_BEm"/>
    <property type="match status" value="1"/>
</dbReference>
<dbReference type="CDD" id="cd00812">
    <property type="entry name" value="LeuRS_core"/>
    <property type="match status" value="1"/>
</dbReference>
<dbReference type="InterPro" id="IPR009080">
    <property type="entry name" value="tRNAsynth_Ia_anticodon-bd"/>
</dbReference>
<dbReference type="EMBL" id="VFJB01000002">
    <property type="protein sequence ID" value="KAA0259245.1"/>
    <property type="molecule type" value="Genomic_DNA"/>
</dbReference>
<evidence type="ECO:0000259" key="12">
    <source>
        <dbReference type="Pfam" id="PF08264"/>
    </source>
</evidence>
<dbReference type="FunFam" id="3.40.50.620:FF:000003">
    <property type="entry name" value="Leucine--tRNA ligase"/>
    <property type="match status" value="1"/>
</dbReference>
<keyword evidence="5 9" id="KW-0067">ATP-binding</keyword>
<keyword evidence="2 9" id="KW-0963">Cytoplasm</keyword>
<dbReference type="Pfam" id="PF13603">
    <property type="entry name" value="tRNA-synt_1_2"/>
    <property type="match status" value="1"/>
</dbReference>
<accession>A0A5A8F670</accession>
<dbReference type="Pfam" id="PF08264">
    <property type="entry name" value="Anticodon_1"/>
    <property type="match status" value="1"/>
</dbReference>
<dbReference type="InterPro" id="IPR025709">
    <property type="entry name" value="Leu_tRNA-synth_edit"/>
</dbReference>
<dbReference type="Gene3D" id="3.10.20.590">
    <property type="match status" value="1"/>
</dbReference>
<proteinExistence type="inferred from homology"/>
<dbReference type="PANTHER" id="PTHR43740">
    <property type="entry name" value="LEUCYL-TRNA SYNTHETASE"/>
    <property type="match status" value="1"/>
</dbReference>
<organism evidence="14 15">
    <name type="scientific">Deferribacter autotrophicus</name>
    <dbReference type="NCBI Taxonomy" id="500465"/>
    <lineage>
        <taxon>Bacteria</taxon>
        <taxon>Pseudomonadati</taxon>
        <taxon>Deferribacterota</taxon>
        <taxon>Deferribacteres</taxon>
        <taxon>Deferribacterales</taxon>
        <taxon>Deferribacteraceae</taxon>
        <taxon>Deferribacter</taxon>
    </lineage>
</organism>
<dbReference type="Gene3D" id="1.10.730.10">
    <property type="entry name" value="Isoleucyl-tRNA Synthetase, Domain 1"/>
    <property type="match status" value="2"/>
</dbReference>
<evidence type="ECO:0000256" key="9">
    <source>
        <dbReference type="HAMAP-Rule" id="MF_00049"/>
    </source>
</evidence>
<dbReference type="InterPro" id="IPR001412">
    <property type="entry name" value="aa-tRNA-synth_I_CS"/>
</dbReference>
<keyword evidence="15" id="KW-1185">Reference proteome</keyword>
<feature type="short sequence motif" description="'HIGH' region" evidence="9">
    <location>
        <begin position="40"/>
        <end position="50"/>
    </location>
</feature>
<dbReference type="HAMAP" id="MF_00049_B">
    <property type="entry name" value="Leu_tRNA_synth_B"/>
    <property type="match status" value="1"/>
</dbReference>
<reference evidence="14 15" key="1">
    <citation type="submission" date="2019-06" db="EMBL/GenBank/DDBJ databases">
        <title>Genomic insights into carbon and energy metabolism of Deferribacter autotrophicus revealed new metabolic traits in the phylum Deferribacteres.</title>
        <authorList>
            <person name="Slobodkin A.I."/>
            <person name="Slobodkina G.B."/>
            <person name="Allioux M."/>
            <person name="Alain K."/>
            <person name="Jebbar M."/>
            <person name="Shadrin V."/>
            <person name="Kublanov I.V."/>
            <person name="Toshchakov S.V."/>
            <person name="Bonch-Osmolovskaya E.A."/>
        </authorList>
    </citation>
    <scope>NUCLEOTIDE SEQUENCE [LARGE SCALE GENOMIC DNA]</scope>
    <source>
        <strain evidence="14 15">SL50</strain>
    </source>
</reference>
<dbReference type="PANTHER" id="PTHR43740:SF2">
    <property type="entry name" value="LEUCINE--TRNA LIGASE, MITOCHONDRIAL"/>
    <property type="match status" value="1"/>
</dbReference>
<protein>
    <recommendedName>
        <fullName evidence="9">Leucine--tRNA ligase</fullName>
        <ecNumber evidence="9">6.1.1.4</ecNumber>
    </recommendedName>
    <alternativeName>
        <fullName evidence="9">Leucyl-tRNA synthetase</fullName>
        <shortName evidence="9">LeuRS</shortName>
    </alternativeName>
</protein>
<evidence type="ECO:0000256" key="2">
    <source>
        <dbReference type="ARBA" id="ARBA00022490"/>
    </source>
</evidence>
<name>A0A5A8F670_9BACT</name>
<dbReference type="InterPro" id="IPR002302">
    <property type="entry name" value="Leu-tRNA-ligase"/>
</dbReference>
<dbReference type="FunFam" id="3.40.50.620:FF:000212">
    <property type="entry name" value="Leucine--tRNA ligase"/>
    <property type="match status" value="1"/>
</dbReference>
<evidence type="ECO:0000256" key="6">
    <source>
        <dbReference type="ARBA" id="ARBA00022917"/>
    </source>
</evidence>
<keyword evidence="4 9" id="KW-0547">Nucleotide-binding</keyword>
<dbReference type="SUPFAM" id="SSF52374">
    <property type="entry name" value="Nucleotidylyl transferase"/>
    <property type="match status" value="1"/>
</dbReference>
<evidence type="ECO:0000256" key="1">
    <source>
        <dbReference type="ARBA" id="ARBA00005594"/>
    </source>
</evidence>
<dbReference type="EC" id="6.1.1.4" evidence="9"/>
<feature type="short sequence motif" description="'KMSKS' region" evidence="9">
    <location>
        <begin position="610"/>
        <end position="614"/>
    </location>
</feature>
<sequence length="853" mass="98396">MKYNPAEIEQKWQDIWEKEKIFKSEADSSKKKYYCLEMFPYPSGKIHMGHVRNYAIGDVIARYKMMQGFNVIHPMGWDAFGLPAENAAIKNNIHPAKWTYSNIDYMKKQLKMLGLSYDWDREIATCDPEYYKWEQKIFLEMFKKGLAYKKTSLVNWCPECHTVLANEQVEDGCCWRCSSEVEIKELEGWFFKITDYAEELLEYTYKLKGWPERVLTMQRNWIGKSTGAEIDFKIDGTDETITVFTTRPDTLFGATFMSIAPEHPAAKKLLKGTKQEEEGLKFINEILKEDKISRTAEDKEKKGFFTGKYAINPVNGRKLPIFIANFVLMDYGTGAVMAVPAHDQRDFEFAKKYGLDIIVVIQPEGEELNPDKMTEAYTGPGKMVNSGNFNGLDNEKGKEEIVKYLEELGVGKKTVNYRLKDWGISRQRYWGAPIPIIYCDKCGIVPVPEEDLPVKLPTDVEFTGAGNPLSQVEEFVNVKCPKCGANAKRETDTMDTFVESSWYFLRYCSPKCDTAPFNKDEVEYWMPVDQYIGGIEHAILHLLYSRFYTKVLRDLGYINFDEPFERLLTQGMVCKETYKCEEHGWLFPEEVQDGKCAKCGKEVIIGRIEKMSKSKKNVVDPEALIEQYGADTARLFSLFAAPPEKDLEWSEQGVEGAFRFINRVWRLIIKHIELIKSNVNCEINENGNIEKEILYHTHTTIKKVTNDIEKFQLNTAVAAIMEFTNNLYLLEGKLSNDSEKTAFKDALITLIKLITPFIPHTAEELWHLCGFNGYVSKVDWPQYNEKYTVKDEIVVVVQINGKVRAQLNIPRNMEKDEVLKLAKENEKVKKYLEGKNLVKEIYVPNKLVSLVVK</sequence>
<dbReference type="SUPFAM" id="SSF47323">
    <property type="entry name" value="Anticodon-binding domain of a subclass of class I aminoacyl-tRNA synthetases"/>
    <property type="match status" value="1"/>
</dbReference>
<evidence type="ECO:0000256" key="7">
    <source>
        <dbReference type="ARBA" id="ARBA00023146"/>
    </source>
</evidence>
<dbReference type="FunFam" id="1.10.730.10:FF:000011">
    <property type="entry name" value="Leucine--tRNA ligase chloroplastic/mitochondrial"/>
    <property type="match status" value="1"/>
</dbReference>
<dbReference type="OrthoDB" id="9810365at2"/>
<dbReference type="GO" id="GO:0006429">
    <property type="term" value="P:leucyl-tRNA aminoacylation"/>
    <property type="evidence" value="ECO:0007669"/>
    <property type="project" value="UniProtKB-UniRule"/>
</dbReference>
<dbReference type="SUPFAM" id="SSF50677">
    <property type="entry name" value="ValRS/IleRS/LeuRS editing domain"/>
    <property type="match status" value="1"/>
</dbReference>
<keyword evidence="7 9" id="KW-0030">Aminoacyl-tRNA synthetase</keyword>
<feature type="binding site" evidence="9">
    <location>
        <position position="613"/>
    </location>
    <ligand>
        <name>ATP</name>
        <dbReference type="ChEBI" id="CHEBI:30616"/>
    </ligand>
</feature>
<feature type="domain" description="Leucyl-tRNA synthetase editing" evidence="13">
    <location>
        <begin position="219"/>
        <end position="406"/>
    </location>
</feature>
<comment type="catalytic activity">
    <reaction evidence="8 9">
        <text>tRNA(Leu) + L-leucine + ATP = L-leucyl-tRNA(Leu) + AMP + diphosphate</text>
        <dbReference type="Rhea" id="RHEA:11688"/>
        <dbReference type="Rhea" id="RHEA-COMP:9613"/>
        <dbReference type="Rhea" id="RHEA-COMP:9622"/>
        <dbReference type="ChEBI" id="CHEBI:30616"/>
        <dbReference type="ChEBI" id="CHEBI:33019"/>
        <dbReference type="ChEBI" id="CHEBI:57427"/>
        <dbReference type="ChEBI" id="CHEBI:78442"/>
        <dbReference type="ChEBI" id="CHEBI:78494"/>
        <dbReference type="ChEBI" id="CHEBI:456215"/>
        <dbReference type="EC" id="6.1.1.4"/>
    </reaction>
</comment>
<dbReference type="InterPro" id="IPR009008">
    <property type="entry name" value="Val/Leu/Ile-tRNA-synth_edit"/>
</dbReference>
<comment type="subcellular location">
    <subcellularLocation>
        <location evidence="9">Cytoplasm</location>
    </subcellularLocation>
</comment>
<feature type="domain" description="Methionyl/Valyl/Leucyl/Isoleucyl-tRNA synthetase anticodon-binding" evidence="12">
    <location>
        <begin position="690"/>
        <end position="817"/>
    </location>
</feature>
<dbReference type="GO" id="GO:0004823">
    <property type="term" value="F:leucine-tRNA ligase activity"/>
    <property type="evidence" value="ECO:0007669"/>
    <property type="project" value="UniProtKB-UniRule"/>
</dbReference>
<evidence type="ECO:0000256" key="10">
    <source>
        <dbReference type="RuleBase" id="RU363035"/>
    </source>
</evidence>
<evidence type="ECO:0000259" key="13">
    <source>
        <dbReference type="Pfam" id="PF13603"/>
    </source>
</evidence>
<dbReference type="Pfam" id="PF00133">
    <property type="entry name" value="tRNA-synt_1"/>
    <property type="match status" value="2"/>
</dbReference>
<dbReference type="RefSeq" id="WP_149265500.1">
    <property type="nucleotide sequence ID" value="NZ_VFJB01000002.1"/>
</dbReference>
<comment type="similarity">
    <text evidence="1 9 10">Belongs to the class-I aminoacyl-tRNA synthetase family.</text>
</comment>
<evidence type="ECO:0000256" key="3">
    <source>
        <dbReference type="ARBA" id="ARBA00022598"/>
    </source>
</evidence>
<keyword evidence="6 9" id="KW-0648">Protein biosynthesis</keyword>
<evidence type="ECO:0000313" key="14">
    <source>
        <dbReference type="EMBL" id="KAA0259245.1"/>
    </source>
</evidence>
<dbReference type="Proteomes" id="UP000322876">
    <property type="component" value="Unassembled WGS sequence"/>
</dbReference>
<dbReference type="GO" id="GO:0005524">
    <property type="term" value="F:ATP binding"/>
    <property type="evidence" value="ECO:0007669"/>
    <property type="project" value="UniProtKB-UniRule"/>
</dbReference>
<dbReference type="Gene3D" id="2.20.28.290">
    <property type="match status" value="1"/>
</dbReference>
<dbReference type="AlphaFoldDB" id="A0A5A8F670"/>
<dbReference type="PRINTS" id="PR00985">
    <property type="entry name" value="TRNASYNTHLEU"/>
</dbReference>
<dbReference type="InterPro" id="IPR014729">
    <property type="entry name" value="Rossmann-like_a/b/a_fold"/>
</dbReference>
<dbReference type="InterPro" id="IPR013155">
    <property type="entry name" value="M/V/L/I-tRNA-synth_anticd-bd"/>
</dbReference>
<comment type="caution">
    <text evidence="14">The sequence shown here is derived from an EMBL/GenBank/DDBJ whole genome shotgun (WGS) entry which is preliminary data.</text>
</comment>
<feature type="domain" description="Aminoacyl-tRNA synthetase class Ia" evidence="11">
    <location>
        <begin position="419"/>
        <end position="576"/>
    </location>
</feature>
<dbReference type="Gene3D" id="3.40.50.620">
    <property type="entry name" value="HUPs"/>
    <property type="match status" value="2"/>
</dbReference>
<keyword evidence="3 9" id="KW-0436">Ligase</keyword>
<dbReference type="GO" id="GO:0005829">
    <property type="term" value="C:cytosol"/>
    <property type="evidence" value="ECO:0007669"/>
    <property type="project" value="TreeGrafter"/>
</dbReference>
<dbReference type="PROSITE" id="PS00178">
    <property type="entry name" value="AA_TRNA_LIGASE_I"/>
    <property type="match status" value="1"/>
</dbReference>
<feature type="domain" description="Aminoacyl-tRNA synthetase class Ia" evidence="11">
    <location>
        <begin position="609"/>
        <end position="650"/>
    </location>
</feature>
<evidence type="ECO:0000313" key="15">
    <source>
        <dbReference type="Proteomes" id="UP000322876"/>
    </source>
</evidence>
<gene>
    <name evidence="9" type="primary">leuS</name>
    <name evidence="14" type="ORF">FHQ18_01990</name>
</gene>
<evidence type="ECO:0000256" key="4">
    <source>
        <dbReference type="ARBA" id="ARBA00022741"/>
    </source>
</evidence>
<dbReference type="InterPro" id="IPR002300">
    <property type="entry name" value="aa-tRNA-synth_Ia"/>
</dbReference>
<evidence type="ECO:0000256" key="5">
    <source>
        <dbReference type="ARBA" id="ARBA00022840"/>
    </source>
</evidence>
<dbReference type="NCBIfam" id="TIGR00396">
    <property type="entry name" value="leuS_bact"/>
    <property type="match status" value="1"/>
</dbReference>
<evidence type="ECO:0000259" key="11">
    <source>
        <dbReference type="Pfam" id="PF00133"/>
    </source>
</evidence>
<dbReference type="GO" id="GO:0002161">
    <property type="term" value="F:aminoacyl-tRNA deacylase activity"/>
    <property type="evidence" value="ECO:0007669"/>
    <property type="project" value="InterPro"/>
</dbReference>